<reference evidence="2 3" key="1">
    <citation type="submission" date="2018-07" db="EMBL/GenBank/DDBJ databases">
        <title>Complete genome sequence of Flavobacterium arcticum type strain SM1502T.</title>
        <authorList>
            <person name="Li Y."/>
            <person name="Li D.-D."/>
        </authorList>
    </citation>
    <scope>NUCLEOTIDE SEQUENCE [LARGE SCALE GENOMIC DNA]</scope>
    <source>
        <strain evidence="2 3">SM1502</strain>
    </source>
</reference>
<dbReference type="OrthoDB" id="1100725at2"/>
<dbReference type="RefSeq" id="WP_114677368.1">
    <property type="nucleotide sequence ID" value="NZ_CP031188.1"/>
</dbReference>
<dbReference type="KEGG" id="fat:DVK85_04930"/>
<feature type="compositionally biased region" description="Basic and acidic residues" evidence="1">
    <location>
        <begin position="177"/>
        <end position="194"/>
    </location>
</feature>
<evidence type="ECO:0000256" key="1">
    <source>
        <dbReference type="SAM" id="MobiDB-lite"/>
    </source>
</evidence>
<feature type="compositionally biased region" description="Acidic residues" evidence="1">
    <location>
        <begin position="125"/>
        <end position="140"/>
    </location>
</feature>
<feature type="compositionally biased region" description="Low complexity" evidence="1">
    <location>
        <begin position="237"/>
        <end position="248"/>
    </location>
</feature>
<dbReference type="Proteomes" id="UP000253951">
    <property type="component" value="Chromosome"/>
</dbReference>
<feature type="region of interest" description="Disordered" evidence="1">
    <location>
        <begin position="78"/>
        <end position="194"/>
    </location>
</feature>
<name>A0A345HAJ8_9FLAO</name>
<protein>
    <submittedName>
        <fullName evidence="2">Uncharacterized protein</fullName>
    </submittedName>
</protein>
<keyword evidence="3" id="KW-1185">Reference proteome</keyword>
<dbReference type="EMBL" id="CP031188">
    <property type="protein sequence ID" value="AXG73608.1"/>
    <property type="molecule type" value="Genomic_DNA"/>
</dbReference>
<proteinExistence type="predicted"/>
<feature type="compositionally biased region" description="Basic and acidic residues" evidence="1">
    <location>
        <begin position="85"/>
        <end position="94"/>
    </location>
</feature>
<evidence type="ECO:0000313" key="3">
    <source>
        <dbReference type="Proteomes" id="UP000253951"/>
    </source>
</evidence>
<dbReference type="AlphaFoldDB" id="A0A345HAJ8"/>
<evidence type="ECO:0000313" key="2">
    <source>
        <dbReference type="EMBL" id="AXG73608.1"/>
    </source>
</evidence>
<feature type="compositionally biased region" description="Polar residues" evidence="1">
    <location>
        <begin position="249"/>
        <end position="259"/>
    </location>
</feature>
<organism evidence="2 3">
    <name type="scientific">Flavobacterium arcticum</name>
    <dbReference type="NCBI Taxonomy" id="1784713"/>
    <lineage>
        <taxon>Bacteria</taxon>
        <taxon>Pseudomonadati</taxon>
        <taxon>Bacteroidota</taxon>
        <taxon>Flavobacteriia</taxon>
        <taxon>Flavobacteriales</taxon>
        <taxon>Flavobacteriaceae</taxon>
        <taxon>Flavobacterium</taxon>
    </lineage>
</organism>
<sequence>MKKKLEAELISIAHRILKLKNRAELDQLQQETLKLYEKLSVLKFVEDNFGDVKPTIGYAMAEEKLEDIYNTPVLEETEPVIQEPKPIEDAKELDEQQAEPAKEVEEDIKEEVAEPVAETKPEAAVEQEEKQEEPITDSEPEPQPQTIEEEVQAIEEDKTNDEVTPVGKSPFGFDIDFEPKEATETTEKQKEISFEDFHDYIEPEFVKKDNDAPAPEEIKAVDEEWQNWEPKKEEPEVPASPSEPVPVANTASTASTRSLNDSFGKSINIGLNDRIAFEKHLFEGSGEDLNRVLSQLNTFDKLSDAHNFINDLVKPDYNNWKDKEEYAERFMELVAKKFD</sequence>
<feature type="region of interest" description="Disordered" evidence="1">
    <location>
        <begin position="223"/>
        <end position="259"/>
    </location>
</feature>
<accession>A0A345HAJ8</accession>
<gene>
    <name evidence="2" type="ORF">DVK85_04930</name>
</gene>